<dbReference type="GO" id="GO:0031982">
    <property type="term" value="C:vesicle"/>
    <property type="evidence" value="ECO:0007669"/>
    <property type="project" value="TreeGrafter"/>
</dbReference>
<dbReference type="RefSeq" id="XP_005843625.1">
    <property type="nucleotide sequence ID" value="XM_005843563.1"/>
</dbReference>
<dbReference type="EMBL" id="GL433863">
    <property type="protein sequence ID" value="EFN51523.1"/>
    <property type="molecule type" value="Genomic_DNA"/>
</dbReference>
<dbReference type="KEGG" id="cvr:CHLNCDRAFT_59232"/>
<dbReference type="InterPro" id="IPR036869">
    <property type="entry name" value="J_dom_sf"/>
</dbReference>
<dbReference type="GO" id="GO:0005737">
    <property type="term" value="C:cytoplasm"/>
    <property type="evidence" value="ECO:0007669"/>
    <property type="project" value="TreeGrafter"/>
</dbReference>
<organism evidence="3">
    <name type="scientific">Chlorella variabilis</name>
    <name type="common">Green alga</name>
    <dbReference type="NCBI Taxonomy" id="554065"/>
    <lineage>
        <taxon>Eukaryota</taxon>
        <taxon>Viridiplantae</taxon>
        <taxon>Chlorophyta</taxon>
        <taxon>core chlorophytes</taxon>
        <taxon>Trebouxiophyceae</taxon>
        <taxon>Chlorellales</taxon>
        <taxon>Chlorellaceae</taxon>
        <taxon>Chlorella clade</taxon>
        <taxon>Chlorella</taxon>
    </lineage>
</organism>
<protein>
    <recommendedName>
        <fullName evidence="4">J domain-containing protein</fullName>
    </recommendedName>
</protein>
<dbReference type="FunFam" id="1.10.287.110:FF:000002">
    <property type="entry name" value="putative tyrosine-protein phosphatase auxilin isoform X2"/>
    <property type="match status" value="1"/>
</dbReference>
<evidence type="ECO:0000313" key="3">
    <source>
        <dbReference type="Proteomes" id="UP000008141"/>
    </source>
</evidence>
<dbReference type="eggNOG" id="KOG0431">
    <property type="taxonomic scope" value="Eukaryota"/>
</dbReference>
<dbReference type="PANTHER" id="PTHR23172">
    <property type="entry name" value="AUXILIN/CYCLIN G-ASSOCIATED KINASE-RELATED"/>
    <property type="match status" value="1"/>
</dbReference>
<dbReference type="GeneID" id="17350920"/>
<dbReference type="PANTHER" id="PTHR23172:SF19">
    <property type="entry name" value="J DOMAIN-CONTAINING PROTEIN"/>
    <property type="match status" value="1"/>
</dbReference>
<dbReference type="SUPFAM" id="SSF46565">
    <property type="entry name" value="Chaperone J-domain"/>
    <property type="match status" value="1"/>
</dbReference>
<gene>
    <name evidence="2" type="ORF">CHLNCDRAFT_59232</name>
</gene>
<accession>E1ZRU7</accession>
<feature type="region of interest" description="Disordered" evidence="1">
    <location>
        <begin position="117"/>
        <end position="140"/>
    </location>
</feature>
<dbReference type="InParanoid" id="E1ZRU7"/>
<dbReference type="GO" id="GO:0072318">
    <property type="term" value="P:clathrin coat disassembly"/>
    <property type="evidence" value="ECO:0007669"/>
    <property type="project" value="TreeGrafter"/>
</dbReference>
<dbReference type="Gene3D" id="1.10.287.110">
    <property type="entry name" value="DnaJ domain"/>
    <property type="match status" value="1"/>
</dbReference>
<dbReference type="GO" id="GO:0030276">
    <property type="term" value="F:clathrin binding"/>
    <property type="evidence" value="ECO:0007669"/>
    <property type="project" value="TreeGrafter"/>
</dbReference>
<name>E1ZRU7_CHLVA</name>
<dbReference type="STRING" id="554065.E1ZRU7"/>
<evidence type="ECO:0000313" key="2">
    <source>
        <dbReference type="EMBL" id="EFN51523.1"/>
    </source>
</evidence>
<evidence type="ECO:0008006" key="4">
    <source>
        <dbReference type="Google" id="ProtNLM"/>
    </source>
</evidence>
<proteinExistence type="predicted"/>
<reference evidence="2 3" key="1">
    <citation type="journal article" date="2010" name="Plant Cell">
        <title>The Chlorella variabilis NC64A genome reveals adaptation to photosymbiosis, coevolution with viruses, and cryptic sex.</title>
        <authorList>
            <person name="Blanc G."/>
            <person name="Duncan G."/>
            <person name="Agarkova I."/>
            <person name="Borodovsky M."/>
            <person name="Gurnon J."/>
            <person name="Kuo A."/>
            <person name="Lindquist E."/>
            <person name="Lucas S."/>
            <person name="Pangilinan J."/>
            <person name="Polle J."/>
            <person name="Salamov A."/>
            <person name="Terry A."/>
            <person name="Yamada T."/>
            <person name="Dunigan D.D."/>
            <person name="Grigoriev I.V."/>
            <person name="Claverie J.M."/>
            <person name="Van Etten J.L."/>
        </authorList>
    </citation>
    <scope>NUCLEOTIDE SEQUENCE [LARGE SCALE GENOMIC DNA]</scope>
    <source>
        <strain evidence="2 3">NC64A</strain>
    </source>
</reference>
<keyword evidence="3" id="KW-1185">Reference proteome</keyword>
<sequence>MRCWRPLPPCLSAKRSRAARRIHRQQQEEAVAVLLGGKVWGWQVPPLPAALAMNSLAVLLLLLASHATGCLIMCSLRRNAKEAVSDLGQKAAKALQSGTKWFMKASKTLVTQVQQRLEHHGGSNAAAGQERPFSPGEPEPFHYDWATQLARISPGSRSAALGAMAEDDRLAVQDDGGSGGNANEPEERRMLRQRRIQEKHERMMRQLTEKRARDEAEAAEKSGKVELRASLQPKIDAWSAGKKDNIRALLASLHTVLWEDSGWTPPSMAEMVDNNKVKRTYMKANLVVHPDKVKQKGGSLEQVTAADMVFHVLKAAWSKFV</sequence>
<feature type="region of interest" description="Disordered" evidence="1">
    <location>
        <begin position="171"/>
        <end position="190"/>
    </location>
</feature>
<dbReference type="OrthoDB" id="1717591at2759"/>
<dbReference type="GO" id="GO:0072583">
    <property type="term" value="P:clathrin-dependent endocytosis"/>
    <property type="evidence" value="ECO:0007669"/>
    <property type="project" value="TreeGrafter"/>
</dbReference>
<dbReference type="AlphaFoldDB" id="E1ZRU7"/>
<evidence type="ECO:0000256" key="1">
    <source>
        <dbReference type="SAM" id="MobiDB-lite"/>
    </source>
</evidence>
<dbReference type="Proteomes" id="UP000008141">
    <property type="component" value="Unassembled WGS sequence"/>
</dbReference>